<protein>
    <submittedName>
        <fullName evidence="1">Uncharacterized protein</fullName>
    </submittedName>
</protein>
<dbReference type="OrthoDB" id="2932491at2"/>
<sequence>MSKTLSKAEIVSKFAKQFASSGNTGRPVLEGIHYGTDGTAFVTNAHFGLRVSNVHSFQQSVTLHAKSGQPIEGIYPDFSKVFPTDFHEEIEILQAGVPDALLAAQCIALVASKLSKKAPIAGMEIIDGEINLTIENKPNGMEMTAKLGEAPVRSRSLRMFNAEYFLTALSVFDAANSSVTIKLRGPLDPIVLSNNNGIDILILPFRVAA</sequence>
<dbReference type="AlphaFoldDB" id="A0A3G9INJ0"/>
<reference evidence="1 2" key="1">
    <citation type="submission" date="2018-11" db="EMBL/GenBank/DDBJ databases">
        <title>Complete genome sequence of Paenibacillus baekrokdamisoli strain KCTC 33723.</title>
        <authorList>
            <person name="Kang S.W."/>
            <person name="Lee K.C."/>
            <person name="Kim K.K."/>
            <person name="Kim J.S."/>
            <person name="Kim D.S."/>
            <person name="Ko S.H."/>
            <person name="Yang S.H."/>
            <person name="Lee J.S."/>
        </authorList>
    </citation>
    <scope>NUCLEOTIDE SEQUENCE [LARGE SCALE GENOMIC DNA]</scope>
    <source>
        <strain evidence="1 2">KCTC 33723</strain>
    </source>
</reference>
<proteinExistence type="predicted"/>
<accession>A0A3G9INJ0</accession>
<dbReference type="EMBL" id="AP019308">
    <property type="protein sequence ID" value="BBH19802.1"/>
    <property type="molecule type" value="Genomic_DNA"/>
</dbReference>
<keyword evidence="2" id="KW-1185">Reference proteome</keyword>
<dbReference type="RefSeq" id="WP_125654411.1">
    <property type="nucleotide sequence ID" value="NZ_AP019308.1"/>
</dbReference>
<dbReference type="Proteomes" id="UP000275368">
    <property type="component" value="Chromosome"/>
</dbReference>
<name>A0A3G9INJ0_9BACL</name>
<evidence type="ECO:0000313" key="1">
    <source>
        <dbReference type="EMBL" id="BBH19802.1"/>
    </source>
</evidence>
<dbReference type="Gene3D" id="3.70.10.10">
    <property type="match status" value="1"/>
</dbReference>
<organism evidence="1 2">
    <name type="scientific">Paenibacillus baekrokdamisoli</name>
    <dbReference type="NCBI Taxonomy" id="1712516"/>
    <lineage>
        <taxon>Bacteria</taxon>
        <taxon>Bacillati</taxon>
        <taxon>Bacillota</taxon>
        <taxon>Bacilli</taxon>
        <taxon>Bacillales</taxon>
        <taxon>Paenibacillaceae</taxon>
        <taxon>Paenibacillus</taxon>
    </lineage>
</organism>
<dbReference type="KEGG" id="pbk:Back11_11470"/>
<gene>
    <name evidence="1" type="ORF">Back11_11470</name>
</gene>
<evidence type="ECO:0000313" key="2">
    <source>
        <dbReference type="Proteomes" id="UP000275368"/>
    </source>
</evidence>